<evidence type="ECO:0000259" key="19">
    <source>
        <dbReference type="PROSITE" id="PS50110"/>
    </source>
</evidence>
<evidence type="ECO:0000256" key="1">
    <source>
        <dbReference type="ARBA" id="ARBA00000085"/>
    </source>
</evidence>
<evidence type="ECO:0000256" key="16">
    <source>
        <dbReference type="SAM" id="Coils"/>
    </source>
</evidence>
<dbReference type="OrthoDB" id="9810730at2"/>
<dbReference type="PRINTS" id="PR00344">
    <property type="entry name" value="BCTRLSENSOR"/>
</dbReference>
<dbReference type="EMBL" id="MJIC01000010">
    <property type="protein sequence ID" value="OFI34895.1"/>
    <property type="molecule type" value="Genomic_DNA"/>
</dbReference>
<dbReference type="InterPro" id="IPR008207">
    <property type="entry name" value="Sig_transdc_His_kin_Hpt_dom"/>
</dbReference>
<dbReference type="SUPFAM" id="SSF52172">
    <property type="entry name" value="CheY-like"/>
    <property type="match status" value="1"/>
</dbReference>
<feature type="domain" description="Response regulatory" evidence="19">
    <location>
        <begin position="903"/>
        <end position="1023"/>
    </location>
</feature>
<feature type="domain" description="HPt" evidence="22">
    <location>
        <begin position="1054"/>
        <end position="1155"/>
    </location>
</feature>
<comment type="catalytic activity">
    <reaction evidence="1">
        <text>ATP + protein L-histidine = ADP + protein N-phospho-L-histidine.</text>
        <dbReference type="EC" id="2.7.13.3"/>
    </reaction>
</comment>
<feature type="modified residue" description="4-aspartylphosphate" evidence="15">
    <location>
        <position position="953"/>
    </location>
</feature>
<dbReference type="CDD" id="cd17546">
    <property type="entry name" value="REC_hyHK_CKI1_RcsC-like"/>
    <property type="match status" value="1"/>
</dbReference>
<evidence type="ECO:0000259" key="22">
    <source>
        <dbReference type="PROSITE" id="PS50894"/>
    </source>
</evidence>
<feature type="domain" description="PAS" evidence="20">
    <location>
        <begin position="366"/>
        <end position="436"/>
    </location>
</feature>
<keyword evidence="10" id="KW-0067">ATP-binding</keyword>
<evidence type="ECO:0000256" key="9">
    <source>
        <dbReference type="ARBA" id="ARBA00022777"/>
    </source>
</evidence>
<evidence type="ECO:0000256" key="4">
    <source>
        <dbReference type="ARBA" id="ARBA00022475"/>
    </source>
</evidence>
<dbReference type="InterPro" id="IPR013656">
    <property type="entry name" value="PAS_4"/>
</dbReference>
<keyword evidence="24" id="KW-1185">Reference proteome</keyword>
<evidence type="ECO:0000259" key="21">
    <source>
        <dbReference type="PROSITE" id="PS50113"/>
    </source>
</evidence>
<dbReference type="Pfam" id="PF00072">
    <property type="entry name" value="Response_reg"/>
    <property type="match status" value="1"/>
</dbReference>
<accession>A0A1E8FG24</accession>
<dbReference type="InterPro" id="IPR036097">
    <property type="entry name" value="HisK_dim/P_sf"/>
</dbReference>
<dbReference type="InterPro" id="IPR003661">
    <property type="entry name" value="HisK_dim/P_dom"/>
</dbReference>
<dbReference type="PROSITE" id="PS50113">
    <property type="entry name" value="PAC"/>
    <property type="match status" value="1"/>
</dbReference>
<evidence type="ECO:0000256" key="17">
    <source>
        <dbReference type="SAM" id="Phobius"/>
    </source>
</evidence>
<dbReference type="Proteomes" id="UP000176037">
    <property type="component" value="Unassembled WGS sequence"/>
</dbReference>
<evidence type="ECO:0000256" key="13">
    <source>
        <dbReference type="ARBA" id="ARBA00023136"/>
    </source>
</evidence>
<dbReference type="InterPro" id="IPR004358">
    <property type="entry name" value="Sig_transdc_His_kin-like_C"/>
</dbReference>
<feature type="modified residue" description="Phosphohistidine" evidence="14">
    <location>
        <position position="1093"/>
    </location>
</feature>
<evidence type="ECO:0000313" key="23">
    <source>
        <dbReference type="EMBL" id="OFI34895.1"/>
    </source>
</evidence>
<dbReference type="SUPFAM" id="SSF47226">
    <property type="entry name" value="Histidine-containing phosphotransfer domain, HPT domain"/>
    <property type="match status" value="1"/>
</dbReference>
<dbReference type="SUPFAM" id="SSF103190">
    <property type="entry name" value="Sensory domain-like"/>
    <property type="match status" value="1"/>
</dbReference>
<dbReference type="SMART" id="SM00387">
    <property type="entry name" value="HATPase_c"/>
    <property type="match status" value="1"/>
</dbReference>
<dbReference type="SMART" id="SM00091">
    <property type="entry name" value="PAS"/>
    <property type="match status" value="1"/>
</dbReference>
<evidence type="ECO:0000259" key="20">
    <source>
        <dbReference type="PROSITE" id="PS50112"/>
    </source>
</evidence>
<evidence type="ECO:0000256" key="8">
    <source>
        <dbReference type="ARBA" id="ARBA00022741"/>
    </source>
</evidence>
<keyword evidence="4" id="KW-1003">Cell membrane</keyword>
<dbReference type="PROSITE" id="PS50112">
    <property type="entry name" value="PAS"/>
    <property type="match status" value="1"/>
</dbReference>
<sequence>MSQFHVKSRWQGYKHLNNKLIKIFLVAAAVIVLSIALVADRLIVFSFNEAVLEDTRINLSEIENSLNNHYRSYHDDLYFLYGTPPVKGLTRALEHQGIDPFDGTTNAQLKSRLSDIFISFMQNNEAYFQLRLLDAQGKEAIRVERHSGEIIALNENDLQDKSDRYYFIETKNMAERQLFVSHIDLNREHGRITFPYVPTLRMALPIYTDSNQFYGEIIANIDATSMLDELEVLVSEHLVIVLTDFEHYFIKHPNKDFRFSRDLAPQHKFDSEYAEKESGFKGLSLFSVKSASEKMYGVGEKFSVEMGDDGGSLYGYILMGEQYYNKQLQDRRFESLVGLVVVLVLSLVLLFYFARNNKKLATLLANAEEAKAAVDVAEDAVITVDHEWRINTANSAFERLFLFNEKQSIGQSITDLLLRFGGAEVAEALQSHLGTGATGIEWQVPVSDGVNRWFHCKVNRIDNEQAIAQFAIVIRDITAEKEAMLKVAETNRQLEEKVEQRTVELKRARDEALQVSELKTNFISTISHEMRTPLNGIVGATNLLKNEVLDAKQAKLLTMAENSVESLKRLINDILDLSKIEAGKLELDFRHFNPEGLLESITSTMSVVANQKGLGFYIDTCDLNINLIKSDPHRLTQVINNLLNNAIKFTENGYIKVACRSEIEEHTARLIIDITDTGKGIAQENMNRLFKAFSQADNSIATSYGGTGLGLSICREIITLLGGTIGVESEEGRGSCFSFTIPVEQWQAKSPEDRTRLVGKTAGLLLGESPLATVVNKLLASHGATALSLTSARELKNLQSLSMVFVCDNCPQYSALCQLWQQWGEEGAELPTLFIISREPLDSADRPPLSYNMVEPLYRSVFLSHVANSRYTLSEVPVDTSAERRYQESELKLEINDELTGKTVLVVDDNEINRQVASFILEPFGLIIVMAENGENALKQLRDNPAISLILMDCNMPVLNGYDATRAIRAGRAGLEWQTIPIIAMTANAMKGESEKCKEAGMDDYLTKPVEAAQMIRKLKRFLKPAQQTSEAPEAESVDLQWQRDEAIGRLAGNENLYRKLLALFLEQGDEKLAAIQQAVQAKDKEAIRFTCHSLKGVAAEVGAEDLKERLASLEYNVQTLSEEGVDKLYVQISLQMAACMQRFSAYLNEETSALAP</sequence>
<dbReference type="SMART" id="SM00448">
    <property type="entry name" value="REC"/>
    <property type="match status" value="1"/>
</dbReference>
<dbReference type="InterPro" id="IPR003594">
    <property type="entry name" value="HATPase_dom"/>
</dbReference>
<protein>
    <recommendedName>
        <fullName evidence="3">histidine kinase</fullName>
        <ecNumber evidence="3">2.7.13.3</ecNumber>
    </recommendedName>
</protein>
<keyword evidence="11 17" id="KW-1133">Transmembrane helix</keyword>
<evidence type="ECO:0000256" key="3">
    <source>
        <dbReference type="ARBA" id="ARBA00012438"/>
    </source>
</evidence>
<evidence type="ECO:0000256" key="2">
    <source>
        <dbReference type="ARBA" id="ARBA00004651"/>
    </source>
</evidence>
<dbReference type="Pfam" id="PF21623">
    <property type="entry name" value="HK_sensor_dom_bact"/>
    <property type="match status" value="1"/>
</dbReference>
<dbReference type="Gene3D" id="1.20.120.160">
    <property type="entry name" value="HPT domain"/>
    <property type="match status" value="1"/>
</dbReference>
<name>A0A1E8FG24_9ALTE</name>
<dbReference type="FunFam" id="3.30.565.10:FF:000010">
    <property type="entry name" value="Sensor histidine kinase RcsC"/>
    <property type="match status" value="1"/>
</dbReference>
<dbReference type="AlphaFoldDB" id="A0A1E8FG24"/>
<evidence type="ECO:0000313" key="24">
    <source>
        <dbReference type="Proteomes" id="UP000176037"/>
    </source>
</evidence>
<evidence type="ECO:0000256" key="5">
    <source>
        <dbReference type="ARBA" id="ARBA00022553"/>
    </source>
</evidence>
<keyword evidence="5 15" id="KW-0597">Phosphoprotein</keyword>
<keyword evidence="8" id="KW-0547">Nucleotide-binding</keyword>
<dbReference type="Gene3D" id="3.40.50.2300">
    <property type="match status" value="1"/>
</dbReference>
<dbReference type="SUPFAM" id="SSF55874">
    <property type="entry name" value="ATPase domain of HSP90 chaperone/DNA topoisomerase II/histidine kinase"/>
    <property type="match status" value="1"/>
</dbReference>
<dbReference type="Gene3D" id="3.30.450.20">
    <property type="entry name" value="PAS domain"/>
    <property type="match status" value="2"/>
</dbReference>
<dbReference type="InterPro" id="IPR036890">
    <property type="entry name" value="HATPase_C_sf"/>
</dbReference>
<evidence type="ECO:0000256" key="6">
    <source>
        <dbReference type="ARBA" id="ARBA00022679"/>
    </source>
</evidence>
<reference evidence="23 24" key="1">
    <citation type="submission" date="2016-09" db="EMBL/GenBank/DDBJ databases">
        <title>Alteromonas lipolytica, a new species isolated from sea water.</title>
        <authorList>
            <person name="Wu Y.-H."/>
            <person name="Cheng H."/>
            <person name="Xu X.-W."/>
        </authorList>
    </citation>
    <scope>NUCLEOTIDE SEQUENCE [LARGE SCALE GENOMIC DNA]</scope>
    <source>
        <strain evidence="23 24">JW12</strain>
    </source>
</reference>
<evidence type="ECO:0000256" key="7">
    <source>
        <dbReference type="ARBA" id="ARBA00022692"/>
    </source>
</evidence>
<feature type="coiled-coil region" evidence="16">
    <location>
        <begin position="480"/>
        <end position="511"/>
    </location>
</feature>
<dbReference type="SUPFAM" id="SSF55785">
    <property type="entry name" value="PYP-like sensor domain (PAS domain)"/>
    <property type="match status" value="1"/>
</dbReference>
<dbReference type="InterPro" id="IPR048760">
    <property type="entry name" value="VP0354-like_sensor_dom"/>
</dbReference>
<gene>
    <name evidence="23" type="ORF">BFC17_15105</name>
</gene>
<dbReference type="CDD" id="cd18773">
    <property type="entry name" value="PDC1_HK_sensor"/>
    <property type="match status" value="1"/>
</dbReference>
<dbReference type="GO" id="GO:0000155">
    <property type="term" value="F:phosphorelay sensor kinase activity"/>
    <property type="evidence" value="ECO:0007669"/>
    <property type="project" value="InterPro"/>
</dbReference>
<evidence type="ECO:0000256" key="10">
    <source>
        <dbReference type="ARBA" id="ARBA00022840"/>
    </source>
</evidence>
<dbReference type="PANTHER" id="PTHR45339">
    <property type="entry name" value="HYBRID SIGNAL TRANSDUCTION HISTIDINE KINASE J"/>
    <property type="match status" value="1"/>
</dbReference>
<evidence type="ECO:0000256" key="15">
    <source>
        <dbReference type="PROSITE-ProRule" id="PRU00169"/>
    </source>
</evidence>
<dbReference type="CDD" id="cd16922">
    <property type="entry name" value="HATPase_EvgS-ArcB-TorS-like"/>
    <property type="match status" value="1"/>
</dbReference>
<dbReference type="PROSITE" id="PS50894">
    <property type="entry name" value="HPT"/>
    <property type="match status" value="1"/>
</dbReference>
<evidence type="ECO:0000259" key="18">
    <source>
        <dbReference type="PROSITE" id="PS50109"/>
    </source>
</evidence>
<dbReference type="Pfam" id="PF00512">
    <property type="entry name" value="HisKA"/>
    <property type="match status" value="1"/>
</dbReference>
<dbReference type="NCBIfam" id="TIGR00229">
    <property type="entry name" value="sensory_box"/>
    <property type="match status" value="1"/>
</dbReference>
<feature type="transmembrane region" description="Helical" evidence="17">
    <location>
        <begin position="20"/>
        <end position="39"/>
    </location>
</feature>
<proteinExistence type="predicted"/>
<dbReference type="InterPro" id="IPR001789">
    <property type="entry name" value="Sig_transdc_resp-reg_receiver"/>
</dbReference>
<dbReference type="InterPro" id="IPR035965">
    <property type="entry name" value="PAS-like_dom_sf"/>
</dbReference>
<dbReference type="PROSITE" id="PS50110">
    <property type="entry name" value="RESPONSE_REGULATORY"/>
    <property type="match status" value="1"/>
</dbReference>
<dbReference type="Gene3D" id="3.30.565.10">
    <property type="entry name" value="Histidine kinase-like ATPase, C-terminal domain"/>
    <property type="match status" value="1"/>
</dbReference>
<dbReference type="InterPro" id="IPR036641">
    <property type="entry name" value="HPT_dom_sf"/>
</dbReference>
<dbReference type="InterPro" id="IPR029151">
    <property type="entry name" value="Sensor-like_sf"/>
</dbReference>
<evidence type="ECO:0000256" key="11">
    <source>
        <dbReference type="ARBA" id="ARBA00022989"/>
    </source>
</evidence>
<feature type="transmembrane region" description="Helical" evidence="17">
    <location>
        <begin position="336"/>
        <end position="354"/>
    </location>
</feature>
<dbReference type="EC" id="2.7.13.3" evidence="3"/>
<dbReference type="SMART" id="SM00388">
    <property type="entry name" value="HisKA"/>
    <property type="match status" value="1"/>
</dbReference>
<evidence type="ECO:0000256" key="12">
    <source>
        <dbReference type="ARBA" id="ARBA00023012"/>
    </source>
</evidence>
<dbReference type="Pfam" id="PF08448">
    <property type="entry name" value="PAS_4"/>
    <property type="match status" value="1"/>
</dbReference>
<comment type="caution">
    <text evidence="23">The sequence shown here is derived from an EMBL/GenBank/DDBJ whole genome shotgun (WGS) entry which is preliminary data.</text>
</comment>
<keyword evidence="16" id="KW-0175">Coiled coil</keyword>
<dbReference type="STRING" id="1856405.BFC17_15105"/>
<dbReference type="InterPro" id="IPR005467">
    <property type="entry name" value="His_kinase_dom"/>
</dbReference>
<keyword evidence="12" id="KW-0902">Two-component regulatory system</keyword>
<keyword evidence="9" id="KW-0418">Kinase</keyword>
<keyword evidence="7 17" id="KW-0812">Transmembrane</keyword>
<dbReference type="InterPro" id="IPR000014">
    <property type="entry name" value="PAS"/>
</dbReference>
<organism evidence="23 24">
    <name type="scientific">Alteromonas lipolytica</name>
    <dbReference type="NCBI Taxonomy" id="1856405"/>
    <lineage>
        <taxon>Bacteria</taxon>
        <taxon>Pseudomonadati</taxon>
        <taxon>Pseudomonadota</taxon>
        <taxon>Gammaproteobacteria</taxon>
        <taxon>Alteromonadales</taxon>
        <taxon>Alteromonadaceae</taxon>
        <taxon>Alteromonas/Salinimonas group</taxon>
        <taxon>Alteromonas</taxon>
    </lineage>
</organism>
<dbReference type="GO" id="GO:0005886">
    <property type="term" value="C:plasma membrane"/>
    <property type="evidence" value="ECO:0007669"/>
    <property type="project" value="UniProtKB-SubCell"/>
</dbReference>
<evidence type="ECO:0000256" key="14">
    <source>
        <dbReference type="PROSITE-ProRule" id="PRU00110"/>
    </source>
</evidence>
<comment type="subcellular location">
    <subcellularLocation>
        <location evidence="2">Cell membrane</location>
        <topology evidence="2">Multi-pass membrane protein</topology>
    </subcellularLocation>
</comment>
<dbReference type="SUPFAM" id="SSF47384">
    <property type="entry name" value="Homodimeric domain of signal transducing histidine kinase"/>
    <property type="match status" value="1"/>
</dbReference>
<dbReference type="CDD" id="cd00082">
    <property type="entry name" value="HisKA"/>
    <property type="match status" value="1"/>
</dbReference>
<dbReference type="PANTHER" id="PTHR45339:SF1">
    <property type="entry name" value="HYBRID SIGNAL TRANSDUCTION HISTIDINE KINASE J"/>
    <property type="match status" value="1"/>
</dbReference>
<dbReference type="InterPro" id="IPR011006">
    <property type="entry name" value="CheY-like_superfamily"/>
</dbReference>
<dbReference type="InterPro" id="IPR000700">
    <property type="entry name" value="PAS-assoc_C"/>
</dbReference>
<keyword evidence="13 17" id="KW-0472">Membrane</keyword>
<feature type="domain" description="Histidine kinase" evidence="18">
    <location>
        <begin position="525"/>
        <end position="745"/>
    </location>
</feature>
<keyword evidence="6" id="KW-0808">Transferase</keyword>
<feature type="domain" description="PAC" evidence="21">
    <location>
        <begin position="438"/>
        <end position="489"/>
    </location>
</feature>
<dbReference type="Pfam" id="PF02518">
    <property type="entry name" value="HATPase_c"/>
    <property type="match status" value="1"/>
</dbReference>
<dbReference type="CDD" id="cd00130">
    <property type="entry name" value="PAS"/>
    <property type="match status" value="1"/>
</dbReference>
<dbReference type="Gene3D" id="1.10.287.130">
    <property type="match status" value="1"/>
</dbReference>
<dbReference type="PROSITE" id="PS50109">
    <property type="entry name" value="HIS_KIN"/>
    <property type="match status" value="1"/>
</dbReference>
<dbReference type="Pfam" id="PF01627">
    <property type="entry name" value="Hpt"/>
    <property type="match status" value="1"/>
</dbReference>
<dbReference type="GO" id="GO:0005524">
    <property type="term" value="F:ATP binding"/>
    <property type="evidence" value="ECO:0007669"/>
    <property type="project" value="UniProtKB-KW"/>
</dbReference>